<dbReference type="NCBIfam" id="NF033540">
    <property type="entry name" value="transpos_IS701"/>
    <property type="match status" value="1"/>
</dbReference>
<evidence type="ECO:0000313" key="3">
    <source>
        <dbReference type="Proteomes" id="UP000317078"/>
    </source>
</evidence>
<evidence type="ECO:0000313" key="2">
    <source>
        <dbReference type="EMBL" id="TPG37710.1"/>
    </source>
</evidence>
<name>A0A502EME7_9PROT</name>
<feature type="domain" description="Transposase IS701-like DDE" evidence="1">
    <location>
        <begin position="113"/>
        <end position="303"/>
    </location>
</feature>
<dbReference type="InterPro" id="IPR039365">
    <property type="entry name" value="IS701-like"/>
</dbReference>
<evidence type="ECO:0000259" key="1">
    <source>
        <dbReference type="Pfam" id="PF13546"/>
    </source>
</evidence>
<dbReference type="PANTHER" id="PTHR33627">
    <property type="entry name" value="TRANSPOSASE"/>
    <property type="match status" value="1"/>
</dbReference>
<dbReference type="Pfam" id="PF13546">
    <property type="entry name" value="DDE_5"/>
    <property type="match status" value="1"/>
</dbReference>
<reference evidence="2 3" key="1">
    <citation type="journal article" date="2019" name="Environ. Microbiol.">
        <title>Species interactions and distinct microbial communities in high Arctic permafrost affected cryosols are associated with the CH4 and CO2 gas fluxes.</title>
        <authorList>
            <person name="Altshuler I."/>
            <person name="Hamel J."/>
            <person name="Turney S."/>
            <person name="Magnuson E."/>
            <person name="Levesque R."/>
            <person name="Greer C."/>
            <person name="Whyte L.G."/>
        </authorList>
    </citation>
    <scope>NUCLEOTIDE SEQUENCE [LARGE SCALE GENOMIC DNA]</scope>
    <source>
        <strain evidence="2 3">S9.3B</strain>
    </source>
</reference>
<organism evidence="2 3">
    <name type="scientific">Muricoccus nepalensis</name>
    <dbReference type="NCBI Taxonomy" id="1854500"/>
    <lineage>
        <taxon>Bacteria</taxon>
        <taxon>Pseudomonadati</taxon>
        <taxon>Pseudomonadota</taxon>
        <taxon>Alphaproteobacteria</taxon>
        <taxon>Acetobacterales</taxon>
        <taxon>Roseomonadaceae</taxon>
        <taxon>Muricoccus</taxon>
    </lineage>
</organism>
<dbReference type="AlphaFoldDB" id="A0A502EME7"/>
<sequence length="305" mass="34113">MGSDPRDILSWRENLGALQARLGELFVRAEPRRQAGLYLEGLLSAAKRKNGWQLAEQIGDARPWRTQRVLSHVLWDQEAARDLCRAYVLEHVGADDGLSWRENLGALQARLGELFVRAEPRRQAGLYLEGLLSAAKRKNGWQLAEQIGDARPWRTQRVLSHVLWDQEAARDLCRAYVLEHVGADDGVLIVDETGFLKKGEHSVGVARQYSGTAGRIENAQIGVFLAYASSKGHALIDRELYLPRKEWCENSDRRAEAAVPEEVAFATKPALAGRMIERALDAGLPCAWVLGDEVYGSDRRLRIAL</sequence>
<feature type="non-terminal residue" evidence="2">
    <location>
        <position position="305"/>
    </location>
</feature>
<dbReference type="EMBL" id="RCZP01000086">
    <property type="protein sequence ID" value="TPG37710.1"/>
    <property type="molecule type" value="Genomic_DNA"/>
</dbReference>
<dbReference type="InterPro" id="IPR038721">
    <property type="entry name" value="IS701-like_DDE_dom"/>
</dbReference>
<proteinExistence type="predicted"/>
<dbReference type="Proteomes" id="UP000317078">
    <property type="component" value="Unassembled WGS sequence"/>
</dbReference>
<protein>
    <submittedName>
        <fullName evidence="2">IS701 family transposase</fullName>
    </submittedName>
</protein>
<keyword evidence="3" id="KW-1185">Reference proteome</keyword>
<dbReference type="PANTHER" id="PTHR33627:SF1">
    <property type="entry name" value="TRANSPOSASE"/>
    <property type="match status" value="1"/>
</dbReference>
<accession>A0A502EME7</accession>
<gene>
    <name evidence="2" type="ORF">EAH89_29885</name>
</gene>
<comment type="caution">
    <text evidence="2">The sequence shown here is derived from an EMBL/GenBank/DDBJ whole genome shotgun (WGS) entry which is preliminary data.</text>
</comment>